<dbReference type="EMBL" id="SRLO01002088">
    <property type="protein sequence ID" value="TNN33918.1"/>
    <property type="molecule type" value="Genomic_DNA"/>
</dbReference>
<dbReference type="Proteomes" id="UP000314294">
    <property type="component" value="Unassembled WGS sequence"/>
</dbReference>
<gene>
    <name evidence="2" type="ORF">EYF80_055917</name>
</gene>
<reference evidence="2 3" key="1">
    <citation type="submission" date="2019-03" db="EMBL/GenBank/DDBJ databases">
        <title>First draft genome of Liparis tanakae, snailfish: a comprehensive survey of snailfish specific genes.</title>
        <authorList>
            <person name="Kim W."/>
            <person name="Song I."/>
            <person name="Jeong J.-H."/>
            <person name="Kim D."/>
            <person name="Kim S."/>
            <person name="Ryu S."/>
            <person name="Song J.Y."/>
            <person name="Lee S.K."/>
        </authorList>
    </citation>
    <scope>NUCLEOTIDE SEQUENCE [LARGE SCALE GENOMIC DNA]</scope>
    <source>
        <tissue evidence="2">Muscle</tissue>
    </source>
</reference>
<feature type="region of interest" description="Disordered" evidence="1">
    <location>
        <begin position="1"/>
        <end position="72"/>
    </location>
</feature>
<dbReference type="AlphaFoldDB" id="A0A4Z2EYS6"/>
<comment type="caution">
    <text evidence="2">The sequence shown here is derived from an EMBL/GenBank/DDBJ whole genome shotgun (WGS) entry which is preliminary data.</text>
</comment>
<keyword evidence="3" id="KW-1185">Reference proteome</keyword>
<name>A0A4Z2EYS6_9TELE</name>
<feature type="compositionally biased region" description="Basic and acidic residues" evidence="1">
    <location>
        <begin position="63"/>
        <end position="72"/>
    </location>
</feature>
<organism evidence="2 3">
    <name type="scientific">Liparis tanakae</name>
    <name type="common">Tanaka's snailfish</name>
    <dbReference type="NCBI Taxonomy" id="230148"/>
    <lineage>
        <taxon>Eukaryota</taxon>
        <taxon>Metazoa</taxon>
        <taxon>Chordata</taxon>
        <taxon>Craniata</taxon>
        <taxon>Vertebrata</taxon>
        <taxon>Euteleostomi</taxon>
        <taxon>Actinopterygii</taxon>
        <taxon>Neopterygii</taxon>
        <taxon>Teleostei</taxon>
        <taxon>Neoteleostei</taxon>
        <taxon>Acanthomorphata</taxon>
        <taxon>Eupercaria</taxon>
        <taxon>Perciformes</taxon>
        <taxon>Cottioidei</taxon>
        <taxon>Cottales</taxon>
        <taxon>Liparidae</taxon>
        <taxon>Liparis</taxon>
    </lineage>
</organism>
<proteinExistence type="predicted"/>
<sequence length="72" mass="7791">MSRSAKAANRIKQEAKGDQSDQAGGQRRPIGSSRRPKATNRIKQKAKGDQSDQAGGGLSFPFSRRDAHIRGI</sequence>
<accession>A0A4Z2EYS6</accession>
<protein>
    <submittedName>
        <fullName evidence="2">Uncharacterized protein</fullName>
    </submittedName>
</protein>
<evidence type="ECO:0000313" key="3">
    <source>
        <dbReference type="Proteomes" id="UP000314294"/>
    </source>
</evidence>
<feature type="compositionally biased region" description="Basic residues" evidence="1">
    <location>
        <begin position="34"/>
        <end position="45"/>
    </location>
</feature>
<evidence type="ECO:0000256" key="1">
    <source>
        <dbReference type="SAM" id="MobiDB-lite"/>
    </source>
</evidence>
<evidence type="ECO:0000313" key="2">
    <source>
        <dbReference type="EMBL" id="TNN33918.1"/>
    </source>
</evidence>